<dbReference type="GO" id="GO:0008836">
    <property type="term" value="F:diaminopimelate decarboxylase activity"/>
    <property type="evidence" value="ECO:0007669"/>
    <property type="project" value="UniProtKB-EC"/>
</dbReference>
<dbReference type="InterPro" id="IPR029066">
    <property type="entry name" value="PLP-binding_barrel"/>
</dbReference>
<dbReference type="PANTHER" id="PTHR43727">
    <property type="entry name" value="DIAMINOPIMELATE DECARBOXYLASE"/>
    <property type="match status" value="1"/>
</dbReference>
<evidence type="ECO:0000313" key="5">
    <source>
        <dbReference type="EMBL" id="AGT02567.1"/>
    </source>
</evidence>
<dbReference type="PROSITE" id="PS00878">
    <property type="entry name" value="ODR_DC_2_1"/>
    <property type="match status" value="1"/>
</dbReference>
<dbReference type="EMBL" id="KC503401">
    <property type="protein sequence ID" value="AGT02567.1"/>
    <property type="molecule type" value="Genomic_DNA"/>
</dbReference>
<accession>U5KL74</accession>
<dbReference type="Pfam" id="PF02784">
    <property type="entry name" value="Orn_Arg_deC_N"/>
    <property type="match status" value="1"/>
</dbReference>
<evidence type="ECO:0000256" key="3">
    <source>
        <dbReference type="PIRSR" id="PIRSR600183-50"/>
    </source>
</evidence>
<dbReference type="Gene3D" id="3.20.20.10">
    <property type="entry name" value="Alanine racemase"/>
    <property type="match status" value="1"/>
</dbReference>
<dbReference type="SUPFAM" id="SSF50621">
    <property type="entry name" value="Alanine racemase C-terminal domain-like"/>
    <property type="match status" value="1"/>
</dbReference>
<protein>
    <submittedName>
        <fullName evidence="5">Diaminopimelate decarboxylase</fullName>
        <ecNumber evidence="5">4.1.1.20</ecNumber>
    </submittedName>
</protein>
<organism evidence="5">
    <name type="scientific">Herpetomonas muscarum</name>
    <dbReference type="NCBI Taxonomy" id="5718"/>
    <lineage>
        <taxon>Eukaryota</taxon>
        <taxon>Discoba</taxon>
        <taxon>Euglenozoa</taxon>
        <taxon>Kinetoplastea</taxon>
        <taxon>Metakinetoplastina</taxon>
        <taxon>Trypanosomatida</taxon>
        <taxon>Trypanosomatidae</taxon>
        <taxon>Herpetomonas</taxon>
    </lineage>
</organism>
<reference evidence="5" key="1">
    <citation type="submission" date="2013-01" db="EMBL/GenBank/DDBJ databases">
        <title>Genomic Cooperation Between Trypanosomatids and Their Bacterial Endosymbionts in the Synthesis of Essential Amino Acids Heavily Influenced by Multiple Lateral Gene Transfer Events.</title>
        <authorList>
            <person name="Alves J.M.P."/>
            <person name="Klein C."/>
            <person name="Maia da Silva F."/>
            <person name="Costa Martins A.G."/>
            <person name="Serrano M.G."/>
            <person name="Buck G.A."/>
            <person name="Vasconcelos A.T.R."/>
            <person name="France-Sagot M."/>
            <person name="Teixeira M.M.G."/>
            <person name="Motta M.C.M."/>
            <person name="Camargo E.P."/>
        </authorList>
    </citation>
    <scope>NUCLEOTIDE SEQUENCE</scope>
</reference>
<dbReference type="SUPFAM" id="SSF51419">
    <property type="entry name" value="PLP-binding barrel"/>
    <property type="match status" value="1"/>
</dbReference>
<dbReference type="PRINTS" id="PR01179">
    <property type="entry name" value="ODADCRBXLASE"/>
</dbReference>
<dbReference type="InterPro" id="IPR000183">
    <property type="entry name" value="Orn/DAP/Arg_de-COase"/>
</dbReference>
<sequence>MWVDAAMREVKGAALFPANTHALIMDEEALAAGMTSVTRAFDDAAAADGASAAVRFLHSFAVKANPLEGVLRVAERCGFGAETASIGEFVLAERVFATTTTDGDTGENVGGRIVFDSPAKTLEELHYALQRRCYLNVDNFAELDRIVALVDGKVPGFTPIPTPRAIVGVRVNPQTVTATSNAALATGGAVSKFGVALHDPGNKEELVRRYLSLHEKINLLMVHVHSGSQGLSIDTMVAGVRAIVQELVDEPRLAAAGIINVVDIGGGFPVDFASDDPTVTITDYTAALRAHVPSLFRPTQQTTNSSSSNNSNMRTIITEFGRSIAAKAGVLVSRVEYTKMSGGRQIILQHIGADLAVRTVWQPEKWPLRVAVYDADGNNRCAAVSHLLLKAGSGGAAAAATTTPLPAGFVLTDVAGPCCNSGCTLIRATPMPADVAPLSDVVVVRDVGAYYHSSFSLYNLRQMPACYMRRPRREGGAGHEFVCMKARQTIDATLGLFTLDSTE</sequence>
<feature type="domain" description="Orn/DAP/Arg decarboxylase 2 N-terminal" evidence="4">
    <location>
        <begin position="55"/>
        <end position="326"/>
    </location>
</feature>
<dbReference type="Gene3D" id="2.40.37.10">
    <property type="entry name" value="Lyase, Ornithine Decarboxylase, Chain A, domain 1"/>
    <property type="match status" value="1"/>
</dbReference>
<keyword evidence="5" id="KW-0456">Lyase</keyword>
<dbReference type="AlphaFoldDB" id="U5KL74"/>
<dbReference type="InterPro" id="IPR022653">
    <property type="entry name" value="De-COase2_pyr-phos_BS"/>
</dbReference>
<feature type="active site" description="Proton donor" evidence="3">
    <location>
        <position position="419"/>
    </location>
</feature>
<name>U5KL74_HERMU</name>
<evidence type="ECO:0000256" key="1">
    <source>
        <dbReference type="ARBA" id="ARBA00001933"/>
    </source>
</evidence>
<dbReference type="InterPro" id="IPR009006">
    <property type="entry name" value="Ala_racemase/Decarboxylase_C"/>
</dbReference>
<dbReference type="PANTHER" id="PTHR43727:SF3">
    <property type="entry name" value="GROUP IV DECARBOXYLASE"/>
    <property type="match status" value="1"/>
</dbReference>
<dbReference type="EC" id="4.1.1.20" evidence="5"/>
<evidence type="ECO:0000256" key="2">
    <source>
        <dbReference type="ARBA" id="ARBA00022898"/>
    </source>
</evidence>
<comment type="cofactor">
    <cofactor evidence="1 3">
        <name>pyridoxal 5'-phosphate</name>
        <dbReference type="ChEBI" id="CHEBI:597326"/>
    </cofactor>
</comment>
<proteinExistence type="predicted"/>
<evidence type="ECO:0000259" key="4">
    <source>
        <dbReference type="Pfam" id="PF02784"/>
    </source>
</evidence>
<feature type="modified residue" description="N6-(pyridoxal phosphate)lysine" evidence="3">
    <location>
        <position position="63"/>
    </location>
</feature>
<keyword evidence="2 3" id="KW-0663">Pyridoxal phosphate</keyword>
<dbReference type="GO" id="GO:0009089">
    <property type="term" value="P:lysine biosynthetic process via diaminopimelate"/>
    <property type="evidence" value="ECO:0007669"/>
    <property type="project" value="TreeGrafter"/>
</dbReference>
<dbReference type="InterPro" id="IPR022644">
    <property type="entry name" value="De-COase2_N"/>
</dbReference>